<dbReference type="SUPFAM" id="SSF49299">
    <property type="entry name" value="PKD domain"/>
    <property type="match status" value="1"/>
</dbReference>
<accession>A0ABV0A7G7</accession>
<dbReference type="RefSeq" id="WP_346240602.1">
    <property type="nucleotide sequence ID" value="NZ_JAZHYP010000002.1"/>
</dbReference>
<dbReference type="InterPro" id="IPR000601">
    <property type="entry name" value="PKD_dom"/>
</dbReference>
<dbReference type="Pfam" id="PF13585">
    <property type="entry name" value="CHU_C"/>
    <property type="match status" value="1"/>
</dbReference>
<feature type="domain" description="PKD" evidence="1">
    <location>
        <begin position="401"/>
        <end position="467"/>
    </location>
</feature>
<evidence type="ECO:0000259" key="1">
    <source>
        <dbReference type="PROSITE" id="PS50093"/>
    </source>
</evidence>
<dbReference type="Gene3D" id="2.60.40.10">
    <property type="entry name" value="Immunoglobulins"/>
    <property type="match status" value="1"/>
</dbReference>
<keyword evidence="3" id="KW-1185">Reference proteome</keyword>
<gene>
    <name evidence="2" type="ORF">VP395_04795</name>
</gene>
<name>A0ABV0A7G7_9FLAO</name>
<evidence type="ECO:0000313" key="3">
    <source>
        <dbReference type="Proteomes" id="UP001416393"/>
    </source>
</evidence>
<dbReference type="Pfam" id="PF18911">
    <property type="entry name" value="PKD_4"/>
    <property type="match status" value="1"/>
</dbReference>
<organism evidence="2 3">
    <name type="scientific">Mariniflexile soesokkakense</name>
    <dbReference type="NCBI Taxonomy" id="1343160"/>
    <lineage>
        <taxon>Bacteria</taxon>
        <taxon>Pseudomonadati</taxon>
        <taxon>Bacteroidota</taxon>
        <taxon>Flavobacteriia</taxon>
        <taxon>Flavobacteriales</taxon>
        <taxon>Flavobacteriaceae</taxon>
        <taxon>Mariniflexile</taxon>
    </lineage>
</organism>
<dbReference type="NCBIfam" id="TIGR04131">
    <property type="entry name" value="Bac_Flav_CTERM"/>
    <property type="match status" value="1"/>
</dbReference>
<dbReference type="Proteomes" id="UP001416393">
    <property type="component" value="Unassembled WGS sequence"/>
</dbReference>
<protein>
    <submittedName>
        <fullName evidence="2">T9SS type B sorting domain-containing protein</fullName>
    </submittedName>
</protein>
<dbReference type="EMBL" id="JAZHYP010000002">
    <property type="protein sequence ID" value="MEN3323034.1"/>
    <property type="molecule type" value="Genomic_DNA"/>
</dbReference>
<dbReference type="InterPro" id="IPR013783">
    <property type="entry name" value="Ig-like_fold"/>
</dbReference>
<sequence>MKNILSLVFLLCFTITGFTQITLSHNVGNMPIDTGMPNCEYDEYWARVFTLSEFGISTAEQFIIRSGQVAISKSYEGARLGIGVFSIDSNFPNSKPKPLGNGAFVETPYVDGVPQIIQIEFMKPIVVPADVERILVVASQSDDHYNPNYTDIVIAGTEEDNDVSWFSGCREYYNYTTTDKLSKPVPNANFYINVTGEKFNNKSLGGTTSLTHNVCDQPVWINQFGRTGGSIKYSRAFMLEDFGVSNNEEFIISNGQAAFSAVGAWDVRIQFNIYKIDSNFPTSFSTTDLIGSSQVLTLPYSSDRYDPVIFNIDFENPVIIPKDVDRILVEVFHLPSTGYSASFIAGTEFGNDVSWLSNGLFAPYQSVNLNYYINVTGNVNHVTNNFEINISNICSEFLKEFSVENKDNVASVVWDFGDPTSGATNISTDVSPFHDFSQDGTYTITATVIGKDGSVEILTETIDVTEPPNVYGINNIYACEDSFGTGISSLFDVSMVEQQILGGQTGKQVTYIDGSGKTYNQLPNPFTNSVKDRETITVRVSHSNNPCCYSETTFDLIVNPLPNTSVISDLIVCDDDNDGFTLFNLQPVKTSIIGTETNIQVEFYHENGQQIQEPLGTIKNLVVNEELITVRATNTDTKCYTETAFKLIVNPLPIANTLQELIGCGDNNDGISEYFNTLNVESQVLGNQTGMEVTYFETNGNQLPSPLPNPYTNTIANQEAITVRITNSLTGCYTETPLVLKTATQPRINKPQTLYACDLGNGFSSFNTSNIETELIGNQNGLKIMYFDANGNQLSSPLPTSFKNTKAWSQTIYVKVENKLNSLCFSETSFDLVVNQLPIVTIDETYFLCNLEPLLYVNVESKFDSYQWEYQDGTGISNTYEANLVNAGNYTLTVGEEKNGIYCENDFDFELIRSVLPNITNVEYKELSDENYIKIIASGDGDFEYSIDGVNYQTSNLFNNILGGIYTVFVRDKFGCGEDSENVTVIDYPKYFTPNNDGFNDTWQIKGIANYPNAVIFIYDRYGKLLKQLTANRSGWDGTYAGENMVSNDYWFTAKLNNETEFKGHFSLRL</sequence>
<dbReference type="CDD" id="cd00146">
    <property type="entry name" value="PKD"/>
    <property type="match status" value="1"/>
</dbReference>
<dbReference type="InterPro" id="IPR035986">
    <property type="entry name" value="PKD_dom_sf"/>
</dbReference>
<proteinExistence type="predicted"/>
<reference evidence="2 3" key="1">
    <citation type="submission" date="2024-01" db="EMBL/GenBank/DDBJ databases">
        <title>Mariniflexile litorale sp. nov., isolated from the shallow sediments of the Sea of Japan.</title>
        <authorList>
            <person name="Romanenko L."/>
            <person name="Bystritskaya E."/>
            <person name="Isaeva M."/>
        </authorList>
    </citation>
    <scope>NUCLEOTIDE SEQUENCE [LARGE SCALE GENOMIC DNA]</scope>
    <source>
        <strain evidence="2 3">KCTC 32427</strain>
    </source>
</reference>
<comment type="caution">
    <text evidence="2">The sequence shown here is derived from an EMBL/GenBank/DDBJ whole genome shotgun (WGS) entry which is preliminary data.</text>
</comment>
<evidence type="ECO:0000313" key="2">
    <source>
        <dbReference type="EMBL" id="MEN3323034.1"/>
    </source>
</evidence>
<dbReference type="PROSITE" id="PS50093">
    <property type="entry name" value="PKD"/>
    <property type="match status" value="1"/>
</dbReference>
<dbReference type="InterPro" id="IPR026341">
    <property type="entry name" value="T9SS_type_B"/>
</dbReference>